<evidence type="ECO:0000313" key="1">
    <source>
        <dbReference type="EMBL" id="RPA73817.1"/>
    </source>
</evidence>
<name>A0A3N4HKM1_ASCIM</name>
<keyword evidence="2" id="KW-1185">Reference proteome</keyword>
<proteinExistence type="predicted"/>
<protein>
    <submittedName>
        <fullName evidence="1">Uncharacterized protein</fullName>
    </submittedName>
</protein>
<dbReference type="EMBL" id="ML119810">
    <property type="protein sequence ID" value="RPA73817.1"/>
    <property type="molecule type" value="Genomic_DNA"/>
</dbReference>
<accession>A0A3N4HKM1</accession>
<dbReference type="AlphaFoldDB" id="A0A3N4HKM1"/>
<sequence>MPLLQENRDAEGTITGFTLTLQYNSIGSSDAQAKLQLRYPYFILGDLLGLFLSTLVNPQLEYTTASRANCCLPLLTLYNRWIIALAMLSPVSAEALKPAMTQVTWLEEAGSCKVIAFGQSVCGINGLSLGHSLQMSVREARFALLWDKHEQRLSREIAELARGLEYNNTKAQDRAFVDGLGEMKWKDPKNKTRFFYNTSPNAIFNFCSFADLVYRLTGKNMGTVNAFLKEGPEGRDRILAAGLSFLKGHALDPDQETTCKKNRGTKLGNCAETYPLLSLLSPLSRIDENGRRLANIHGIAMDPKAAFPDDLKAGPKLYNAKDFTVQSVIFDPCYNCKFLIRDLFGFRDALPNFTFGDKLGDFPERSSTK</sequence>
<gene>
    <name evidence="1" type="ORF">BJ508DRAFT_333707</name>
</gene>
<evidence type="ECO:0000313" key="2">
    <source>
        <dbReference type="Proteomes" id="UP000275078"/>
    </source>
</evidence>
<dbReference type="Proteomes" id="UP000275078">
    <property type="component" value="Unassembled WGS sequence"/>
</dbReference>
<organism evidence="1 2">
    <name type="scientific">Ascobolus immersus RN42</name>
    <dbReference type="NCBI Taxonomy" id="1160509"/>
    <lineage>
        <taxon>Eukaryota</taxon>
        <taxon>Fungi</taxon>
        <taxon>Dikarya</taxon>
        <taxon>Ascomycota</taxon>
        <taxon>Pezizomycotina</taxon>
        <taxon>Pezizomycetes</taxon>
        <taxon>Pezizales</taxon>
        <taxon>Ascobolaceae</taxon>
        <taxon>Ascobolus</taxon>
    </lineage>
</organism>
<reference evidence="1 2" key="1">
    <citation type="journal article" date="2018" name="Nat. Ecol. Evol.">
        <title>Pezizomycetes genomes reveal the molecular basis of ectomycorrhizal truffle lifestyle.</title>
        <authorList>
            <person name="Murat C."/>
            <person name="Payen T."/>
            <person name="Noel B."/>
            <person name="Kuo A."/>
            <person name="Morin E."/>
            <person name="Chen J."/>
            <person name="Kohler A."/>
            <person name="Krizsan K."/>
            <person name="Balestrini R."/>
            <person name="Da Silva C."/>
            <person name="Montanini B."/>
            <person name="Hainaut M."/>
            <person name="Levati E."/>
            <person name="Barry K.W."/>
            <person name="Belfiori B."/>
            <person name="Cichocki N."/>
            <person name="Clum A."/>
            <person name="Dockter R.B."/>
            <person name="Fauchery L."/>
            <person name="Guy J."/>
            <person name="Iotti M."/>
            <person name="Le Tacon F."/>
            <person name="Lindquist E.A."/>
            <person name="Lipzen A."/>
            <person name="Malagnac F."/>
            <person name="Mello A."/>
            <person name="Molinier V."/>
            <person name="Miyauchi S."/>
            <person name="Poulain J."/>
            <person name="Riccioni C."/>
            <person name="Rubini A."/>
            <person name="Sitrit Y."/>
            <person name="Splivallo R."/>
            <person name="Traeger S."/>
            <person name="Wang M."/>
            <person name="Zifcakova L."/>
            <person name="Wipf D."/>
            <person name="Zambonelli A."/>
            <person name="Paolocci F."/>
            <person name="Nowrousian M."/>
            <person name="Ottonello S."/>
            <person name="Baldrian P."/>
            <person name="Spatafora J.W."/>
            <person name="Henrissat B."/>
            <person name="Nagy L.G."/>
            <person name="Aury J.M."/>
            <person name="Wincker P."/>
            <person name="Grigoriev I.V."/>
            <person name="Bonfante P."/>
            <person name="Martin F.M."/>
        </authorList>
    </citation>
    <scope>NUCLEOTIDE SEQUENCE [LARGE SCALE GENOMIC DNA]</scope>
    <source>
        <strain evidence="1 2">RN42</strain>
    </source>
</reference>